<gene>
    <name evidence="3" type="ORF">Moror_1147</name>
</gene>
<name>V2YHL6_MONRO</name>
<evidence type="ECO:0000313" key="3">
    <source>
        <dbReference type="EMBL" id="ESK91169.1"/>
    </source>
</evidence>
<dbReference type="Gene3D" id="1.20.1050.10">
    <property type="match status" value="1"/>
</dbReference>
<dbReference type="Proteomes" id="UP000017559">
    <property type="component" value="Unassembled WGS sequence"/>
</dbReference>
<dbReference type="InterPro" id="IPR036282">
    <property type="entry name" value="Glutathione-S-Trfase_C_sf"/>
</dbReference>
<comment type="similarity">
    <text evidence="1">Belongs to the GST superfamily.</text>
</comment>
<evidence type="ECO:0000313" key="4">
    <source>
        <dbReference type="Proteomes" id="UP000017559"/>
    </source>
</evidence>
<dbReference type="PANTHER" id="PTHR44051:SF8">
    <property type="entry name" value="GLUTATHIONE S-TRANSFERASE GSTA"/>
    <property type="match status" value="1"/>
</dbReference>
<dbReference type="InterPro" id="IPR004045">
    <property type="entry name" value="Glutathione_S-Trfase_N"/>
</dbReference>
<reference evidence="3 4" key="1">
    <citation type="journal article" date="2014" name="BMC Genomics">
        <title>Genome and secretome analysis of the hemibiotrophic fungal pathogen, Moniliophthora roreri, which causes frosty pod rot disease of cacao: mechanisms of the biotrophic and necrotrophic phases.</title>
        <authorList>
            <person name="Meinhardt L.W."/>
            <person name="Costa G.G.L."/>
            <person name="Thomazella D.P.T."/>
            <person name="Teixeira P.J.P.L."/>
            <person name="Carazzolle M.F."/>
            <person name="Schuster S.C."/>
            <person name="Carlson J.E."/>
            <person name="Guiltinan M.J."/>
            <person name="Mieczkowski P."/>
            <person name="Farmer A."/>
            <person name="Ramaraj T."/>
            <person name="Crozier J."/>
            <person name="Davis R.E."/>
            <person name="Shao J."/>
            <person name="Melnick R.L."/>
            <person name="Pereira G.A.G."/>
            <person name="Bailey B.A."/>
        </authorList>
    </citation>
    <scope>NUCLEOTIDE SEQUENCE [LARGE SCALE GENOMIC DNA]</scope>
    <source>
        <strain evidence="3 4">MCA 2997</strain>
    </source>
</reference>
<dbReference type="AlphaFoldDB" id="V2YHL6"/>
<dbReference type="SUPFAM" id="SSF52833">
    <property type="entry name" value="Thioredoxin-like"/>
    <property type="match status" value="1"/>
</dbReference>
<keyword evidence="3" id="KW-0808">Transferase</keyword>
<proteinExistence type="inferred from homology"/>
<keyword evidence="4" id="KW-1185">Reference proteome</keyword>
<accession>V2YHL6</accession>
<organism evidence="3 4">
    <name type="scientific">Moniliophthora roreri (strain MCA 2997)</name>
    <name type="common">Cocoa frosty pod rot fungus</name>
    <name type="synonym">Crinipellis roreri</name>
    <dbReference type="NCBI Taxonomy" id="1381753"/>
    <lineage>
        <taxon>Eukaryota</taxon>
        <taxon>Fungi</taxon>
        <taxon>Dikarya</taxon>
        <taxon>Basidiomycota</taxon>
        <taxon>Agaricomycotina</taxon>
        <taxon>Agaricomycetes</taxon>
        <taxon>Agaricomycetidae</taxon>
        <taxon>Agaricales</taxon>
        <taxon>Marasmiineae</taxon>
        <taxon>Marasmiaceae</taxon>
        <taxon>Moniliophthora</taxon>
    </lineage>
</organism>
<dbReference type="PROSITE" id="PS50404">
    <property type="entry name" value="GST_NTER"/>
    <property type="match status" value="1"/>
</dbReference>
<protein>
    <submittedName>
        <fullName evidence="3">Glutathione transferase fungal specific class A</fullName>
    </submittedName>
</protein>
<evidence type="ECO:0000259" key="2">
    <source>
        <dbReference type="PROSITE" id="PS50404"/>
    </source>
</evidence>
<dbReference type="Pfam" id="PF22041">
    <property type="entry name" value="GST_C_7"/>
    <property type="match status" value="1"/>
</dbReference>
<dbReference type="OrthoDB" id="4951845at2759"/>
<comment type="caution">
    <text evidence="3">The sequence shown here is derived from an EMBL/GenBank/DDBJ whole genome shotgun (WGS) entry which is preliminary data.</text>
</comment>
<dbReference type="Gene3D" id="3.40.30.10">
    <property type="entry name" value="Glutaredoxin"/>
    <property type="match status" value="1"/>
</dbReference>
<dbReference type="PANTHER" id="PTHR44051">
    <property type="entry name" value="GLUTATHIONE S-TRANSFERASE-RELATED"/>
    <property type="match status" value="1"/>
</dbReference>
<dbReference type="SUPFAM" id="SSF47616">
    <property type="entry name" value="GST C-terminal domain-like"/>
    <property type="match status" value="1"/>
</dbReference>
<sequence length="248" mass="27983">MPNPIRYYDIPSKLGKAWSPNTLKTMYTLNYKGIPYELVWVEYPDIENLCKSIGASATSTKADGRPHYTLPAIHDPNTGISIADSIKVAEYLDKTYPGKPVIPPGTASLHKAFADAFIAKIYPSLLQVTMPRTANNLNPSSEEYFRRTKAARFGKALTEVDPKGEKRVEVWKQIETAYGTLDGWMKKEDQYVMGDTVSFADFVIAASLLWIRVLWGEDSEEWKSVASWHDGRWGRLIKSLTPYEKLVA</sequence>
<dbReference type="GO" id="GO:0016740">
    <property type="term" value="F:transferase activity"/>
    <property type="evidence" value="ECO:0007669"/>
    <property type="project" value="UniProtKB-KW"/>
</dbReference>
<dbReference type="KEGG" id="mrr:Moror_1147"/>
<evidence type="ECO:0000256" key="1">
    <source>
        <dbReference type="ARBA" id="ARBA00007409"/>
    </source>
</evidence>
<dbReference type="HOGENOM" id="CLU_011226_4_0_1"/>
<feature type="domain" description="GST N-terminal" evidence="2">
    <location>
        <begin position="9"/>
        <end position="100"/>
    </location>
</feature>
<dbReference type="EMBL" id="AWSO01000365">
    <property type="protein sequence ID" value="ESK91169.1"/>
    <property type="molecule type" value="Genomic_DNA"/>
</dbReference>
<dbReference type="InterPro" id="IPR054416">
    <property type="entry name" value="GST_UstS-like_C"/>
</dbReference>
<dbReference type="InterPro" id="IPR036249">
    <property type="entry name" value="Thioredoxin-like_sf"/>
</dbReference>
<dbReference type="Pfam" id="PF13409">
    <property type="entry name" value="GST_N_2"/>
    <property type="match status" value="1"/>
</dbReference>